<dbReference type="EMBL" id="CP101497">
    <property type="protein sequence ID" value="UTT61332.1"/>
    <property type="molecule type" value="Genomic_DNA"/>
</dbReference>
<protein>
    <submittedName>
        <fullName evidence="2">SprT-like domain-containing protein</fullName>
    </submittedName>
</protein>
<dbReference type="InterPro" id="IPR006640">
    <property type="entry name" value="SprT-like_domain"/>
</dbReference>
<evidence type="ECO:0000313" key="3">
    <source>
        <dbReference type="Proteomes" id="UP001060039"/>
    </source>
</evidence>
<reference evidence="2" key="1">
    <citation type="submission" date="2022-07" db="EMBL/GenBank/DDBJ databases">
        <title>Taxonomic analysis of Microcella humidisoli nov. sp., isolated from riverside soil.</title>
        <authorList>
            <person name="Molina K.M."/>
            <person name="Kim S.B."/>
        </authorList>
    </citation>
    <scope>NUCLEOTIDE SEQUENCE</scope>
    <source>
        <strain evidence="2">MMS21-STM10</strain>
    </source>
</reference>
<evidence type="ECO:0000259" key="1">
    <source>
        <dbReference type="PROSITE" id="PS50157"/>
    </source>
</evidence>
<gene>
    <name evidence="2" type="ORF">NNL39_06425</name>
</gene>
<feature type="domain" description="C2H2-type" evidence="1">
    <location>
        <begin position="128"/>
        <end position="153"/>
    </location>
</feature>
<dbReference type="RefSeq" id="WP_255158142.1">
    <property type="nucleotide sequence ID" value="NZ_CP101497.1"/>
</dbReference>
<dbReference type="Proteomes" id="UP001060039">
    <property type="component" value="Chromosome"/>
</dbReference>
<proteinExistence type="predicted"/>
<sequence length="153" mass="17390">MSDLERVRHWANALLALHLDASWSFDFDRATRRAGLCDFRRKRITVSRHLAERFDDDAIHQTLLHEVAHALAGPGTGHGAEWRRIARELGYVGGVTHDGPIADDRARWRGSCPRGHEFVRFRRPGREVSCGRCSRAFSRAALITWHEREVAAG</sequence>
<accession>A0ABY5FSP9</accession>
<keyword evidence="3" id="KW-1185">Reference proteome</keyword>
<evidence type="ECO:0000313" key="2">
    <source>
        <dbReference type="EMBL" id="UTT61332.1"/>
    </source>
</evidence>
<dbReference type="PROSITE" id="PS50157">
    <property type="entry name" value="ZINC_FINGER_C2H2_2"/>
    <property type="match status" value="1"/>
</dbReference>
<dbReference type="Pfam" id="PF10263">
    <property type="entry name" value="SprT-like"/>
    <property type="match status" value="1"/>
</dbReference>
<name>A0ABY5FSP9_9MICO</name>
<organism evidence="2 3">
    <name type="scientific">Microcella humidisoli</name>
    <dbReference type="NCBI Taxonomy" id="2963406"/>
    <lineage>
        <taxon>Bacteria</taxon>
        <taxon>Bacillati</taxon>
        <taxon>Actinomycetota</taxon>
        <taxon>Actinomycetes</taxon>
        <taxon>Micrococcales</taxon>
        <taxon>Microbacteriaceae</taxon>
        <taxon>Microcella</taxon>
    </lineage>
</organism>
<dbReference type="SMART" id="SM00731">
    <property type="entry name" value="SprT"/>
    <property type="match status" value="1"/>
</dbReference>
<dbReference type="Gene3D" id="3.30.2010.10">
    <property type="entry name" value="Metalloproteases ('zincins'), catalytic domain"/>
    <property type="match status" value="1"/>
</dbReference>
<dbReference type="InterPro" id="IPR013087">
    <property type="entry name" value="Znf_C2H2_type"/>
</dbReference>